<evidence type="ECO:0000313" key="3">
    <source>
        <dbReference type="Proteomes" id="UP001328107"/>
    </source>
</evidence>
<organism evidence="2 3">
    <name type="scientific">Pristionchus mayeri</name>
    <dbReference type="NCBI Taxonomy" id="1317129"/>
    <lineage>
        <taxon>Eukaryota</taxon>
        <taxon>Metazoa</taxon>
        <taxon>Ecdysozoa</taxon>
        <taxon>Nematoda</taxon>
        <taxon>Chromadorea</taxon>
        <taxon>Rhabditida</taxon>
        <taxon>Rhabditina</taxon>
        <taxon>Diplogasteromorpha</taxon>
        <taxon>Diplogasteroidea</taxon>
        <taxon>Neodiplogasteridae</taxon>
        <taxon>Pristionchus</taxon>
    </lineage>
</organism>
<comment type="caution">
    <text evidence="2">The sequence shown here is derived from an EMBL/GenBank/DDBJ whole genome shotgun (WGS) entry which is preliminary data.</text>
</comment>
<reference evidence="3" key="1">
    <citation type="submission" date="2022-10" db="EMBL/GenBank/DDBJ databases">
        <title>Genome assembly of Pristionchus species.</title>
        <authorList>
            <person name="Yoshida K."/>
            <person name="Sommer R.J."/>
        </authorList>
    </citation>
    <scope>NUCLEOTIDE SEQUENCE [LARGE SCALE GENOMIC DNA]</scope>
    <source>
        <strain evidence="3">RS5460</strain>
    </source>
</reference>
<accession>A0AAN4Z887</accession>
<keyword evidence="3" id="KW-1185">Reference proteome</keyword>
<dbReference type="EMBL" id="BTRK01000001">
    <property type="protein sequence ID" value="GMR33808.1"/>
    <property type="molecule type" value="Genomic_DNA"/>
</dbReference>
<evidence type="ECO:0000313" key="2">
    <source>
        <dbReference type="EMBL" id="GMR33808.1"/>
    </source>
</evidence>
<feature type="compositionally biased region" description="Basic and acidic residues" evidence="1">
    <location>
        <begin position="105"/>
        <end position="135"/>
    </location>
</feature>
<evidence type="ECO:0000256" key="1">
    <source>
        <dbReference type="SAM" id="MobiDB-lite"/>
    </source>
</evidence>
<feature type="region of interest" description="Disordered" evidence="1">
    <location>
        <begin position="101"/>
        <end position="142"/>
    </location>
</feature>
<gene>
    <name evidence="2" type="ORF">PMAYCL1PPCAC_04003</name>
</gene>
<feature type="non-terminal residue" evidence="2">
    <location>
        <position position="142"/>
    </location>
</feature>
<dbReference type="AlphaFoldDB" id="A0AAN4Z887"/>
<feature type="non-terminal residue" evidence="2">
    <location>
        <position position="1"/>
    </location>
</feature>
<protein>
    <submittedName>
        <fullName evidence="2">Uncharacterized protein</fullName>
    </submittedName>
</protein>
<dbReference type="Proteomes" id="UP001328107">
    <property type="component" value="Unassembled WGS sequence"/>
</dbReference>
<proteinExistence type="predicted"/>
<sequence length="142" mass="16894">RLLSGAERTTVKRQSLPVQDITMNSQPTERFVKQEHEDHIIAQVHERKKTVERQRKRVICIAGEKQERIEFLEKLVDTKPEVVKKMKQSMEELEKKLTNVTEQLAEERRKREEAEERSLVGAEKEKEDLRKRLNEMETMAEQ</sequence>
<name>A0AAN4Z887_9BILA</name>